<sequence>MSDGQMPEQVLSGRYRLDEVIDRTGTSEVWRGHDLQADWAVAVKLLEEGGDAVTRGRFARRAQALATVLHPNVVTVLDVGDRFVVMEYLPGKGPAGPSPSDEVRTVLGQVASGLEAAHRSGIVHGNLSPADVRRAGSGVLKVTGFGLLGDGLPVPEVPVTPYRAPEQLDGETGKPADVYALGCVAYELLTGQPPFEGDDLEAQHRTAKPERLSGVPEELGTLVQSCLAKDPAARPSMSAVRQALTSPLGAPREPVAAAPSQPVYGTAVMEQPLGDETALYEQRHEDLDRPDRRMLVQLGIALAIIVAAVAAFAFWPRGSETPDPVVQATPTTVTEEPTPEPTPSQTPSASESQEPPSTVGPVQTLGPQPVGDSYELRTDVPPPGGWDTWLGRFHEAVEDEEDARAIEPGVAQRAHRDIDDAARRIRQGRVDRGIRDLRKVAAELGQARDRGDVRGDGSLAEFLTKFKLWP</sequence>
<dbReference type="GO" id="GO:0004674">
    <property type="term" value="F:protein serine/threonine kinase activity"/>
    <property type="evidence" value="ECO:0007669"/>
    <property type="project" value="UniProtKB-KW"/>
</dbReference>
<gene>
    <name evidence="10" type="ORF">HNR30_001001</name>
</gene>
<keyword evidence="8" id="KW-0812">Transmembrane</keyword>
<organism evidence="10 11">
    <name type="scientific">Nonomuraea soli</name>
    <dbReference type="NCBI Taxonomy" id="1032476"/>
    <lineage>
        <taxon>Bacteria</taxon>
        <taxon>Bacillati</taxon>
        <taxon>Actinomycetota</taxon>
        <taxon>Actinomycetes</taxon>
        <taxon>Streptosporangiales</taxon>
        <taxon>Streptosporangiaceae</taxon>
        <taxon>Nonomuraea</taxon>
    </lineage>
</organism>
<evidence type="ECO:0000256" key="7">
    <source>
        <dbReference type="SAM" id="MobiDB-lite"/>
    </source>
</evidence>
<name>A0A7W0CEJ7_9ACTN</name>
<dbReference type="InterPro" id="IPR011009">
    <property type="entry name" value="Kinase-like_dom_sf"/>
</dbReference>
<feature type="transmembrane region" description="Helical" evidence="8">
    <location>
        <begin position="295"/>
        <end position="315"/>
    </location>
</feature>
<dbReference type="AlphaFoldDB" id="A0A7W0CEJ7"/>
<dbReference type="Gene3D" id="3.30.200.20">
    <property type="entry name" value="Phosphorylase Kinase, domain 1"/>
    <property type="match status" value="1"/>
</dbReference>
<dbReference type="CDD" id="cd14014">
    <property type="entry name" value="STKc_PknB_like"/>
    <property type="match status" value="1"/>
</dbReference>
<dbReference type="RefSeq" id="WP_181608433.1">
    <property type="nucleotide sequence ID" value="NZ_BAABAM010000001.1"/>
</dbReference>
<evidence type="ECO:0000256" key="5">
    <source>
        <dbReference type="ARBA" id="ARBA00022777"/>
    </source>
</evidence>
<evidence type="ECO:0000313" key="10">
    <source>
        <dbReference type="EMBL" id="MBA2889666.1"/>
    </source>
</evidence>
<proteinExistence type="predicted"/>
<dbReference type="PROSITE" id="PS50011">
    <property type="entry name" value="PROTEIN_KINASE_DOM"/>
    <property type="match status" value="1"/>
</dbReference>
<keyword evidence="8" id="KW-0472">Membrane</keyword>
<dbReference type="Pfam" id="PF00069">
    <property type="entry name" value="Pkinase"/>
    <property type="match status" value="1"/>
</dbReference>
<evidence type="ECO:0000259" key="9">
    <source>
        <dbReference type="PROSITE" id="PS50011"/>
    </source>
</evidence>
<evidence type="ECO:0000256" key="1">
    <source>
        <dbReference type="ARBA" id="ARBA00012513"/>
    </source>
</evidence>
<comment type="caution">
    <text evidence="10">The sequence shown here is derived from an EMBL/GenBank/DDBJ whole genome shotgun (WGS) entry which is preliminary data.</text>
</comment>
<dbReference type="Gene3D" id="1.10.510.10">
    <property type="entry name" value="Transferase(Phosphotransferase) domain 1"/>
    <property type="match status" value="1"/>
</dbReference>
<dbReference type="Proteomes" id="UP000530928">
    <property type="component" value="Unassembled WGS sequence"/>
</dbReference>
<keyword evidence="5 10" id="KW-0418">Kinase</keyword>
<evidence type="ECO:0000256" key="2">
    <source>
        <dbReference type="ARBA" id="ARBA00022527"/>
    </source>
</evidence>
<evidence type="ECO:0000313" key="11">
    <source>
        <dbReference type="Proteomes" id="UP000530928"/>
    </source>
</evidence>
<accession>A0A7W0CEJ7</accession>
<dbReference type="EC" id="2.7.11.1" evidence="1"/>
<dbReference type="PANTHER" id="PTHR43289:SF6">
    <property type="entry name" value="SERINE_THREONINE-PROTEIN KINASE NEKL-3"/>
    <property type="match status" value="1"/>
</dbReference>
<evidence type="ECO:0000256" key="4">
    <source>
        <dbReference type="ARBA" id="ARBA00022741"/>
    </source>
</evidence>
<keyword evidence="4" id="KW-0547">Nucleotide-binding</keyword>
<keyword evidence="8" id="KW-1133">Transmembrane helix</keyword>
<feature type="compositionally biased region" description="Low complexity" evidence="7">
    <location>
        <begin position="321"/>
        <end position="336"/>
    </location>
</feature>
<keyword evidence="3 10" id="KW-0808">Transferase</keyword>
<feature type="region of interest" description="Disordered" evidence="7">
    <location>
        <begin position="317"/>
        <end position="373"/>
    </location>
</feature>
<keyword evidence="11" id="KW-1185">Reference proteome</keyword>
<dbReference type="SUPFAM" id="SSF56112">
    <property type="entry name" value="Protein kinase-like (PK-like)"/>
    <property type="match status" value="1"/>
</dbReference>
<evidence type="ECO:0000256" key="8">
    <source>
        <dbReference type="SAM" id="Phobius"/>
    </source>
</evidence>
<evidence type="ECO:0000256" key="6">
    <source>
        <dbReference type="ARBA" id="ARBA00022840"/>
    </source>
</evidence>
<keyword evidence="2" id="KW-0723">Serine/threonine-protein kinase</keyword>
<dbReference type="InterPro" id="IPR000719">
    <property type="entry name" value="Prot_kinase_dom"/>
</dbReference>
<protein>
    <recommendedName>
        <fullName evidence="1">non-specific serine/threonine protein kinase</fullName>
        <ecNumber evidence="1">2.7.11.1</ecNumber>
    </recommendedName>
</protein>
<reference evidence="10 11" key="1">
    <citation type="submission" date="2020-07" db="EMBL/GenBank/DDBJ databases">
        <title>Genomic Encyclopedia of Type Strains, Phase IV (KMG-IV): sequencing the most valuable type-strain genomes for metagenomic binning, comparative biology and taxonomic classification.</title>
        <authorList>
            <person name="Goeker M."/>
        </authorList>
    </citation>
    <scope>NUCLEOTIDE SEQUENCE [LARGE SCALE GENOMIC DNA]</scope>
    <source>
        <strain evidence="10 11">DSM 45533</strain>
    </source>
</reference>
<feature type="domain" description="Protein kinase" evidence="9">
    <location>
        <begin position="15"/>
        <end position="249"/>
    </location>
</feature>
<feature type="compositionally biased region" description="Low complexity" evidence="7">
    <location>
        <begin position="345"/>
        <end position="357"/>
    </location>
</feature>
<dbReference type="GO" id="GO:0005524">
    <property type="term" value="F:ATP binding"/>
    <property type="evidence" value="ECO:0007669"/>
    <property type="project" value="UniProtKB-KW"/>
</dbReference>
<dbReference type="EMBL" id="JACDUR010000001">
    <property type="protein sequence ID" value="MBA2889666.1"/>
    <property type="molecule type" value="Genomic_DNA"/>
</dbReference>
<evidence type="ECO:0000256" key="3">
    <source>
        <dbReference type="ARBA" id="ARBA00022679"/>
    </source>
</evidence>
<keyword evidence="6" id="KW-0067">ATP-binding</keyword>
<dbReference type="PANTHER" id="PTHR43289">
    <property type="entry name" value="MITOGEN-ACTIVATED PROTEIN KINASE KINASE KINASE 20-RELATED"/>
    <property type="match status" value="1"/>
</dbReference>